<dbReference type="Pfam" id="PF17897">
    <property type="entry name" value="VCPO_N"/>
    <property type="match status" value="1"/>
</dbReference>
<feature type="domain" description="Vanadium chloroperoxidase N-terminal" evidence="1">
    <location>
        <begin position="26"/>
        <end position="190"/>
    </location>
</feature>
<comment type="caution">
    <text evidence="2">The sequence shown here is derived from an EMBL/GenBank/DDBJ whole genome shotgun (WGS) entry which is preliminary data.</text>
</comment>
<dbReference type="CDD" id="cd03398">
    <property type="entry name" value="PAP2_haloperoxidase"/>
    <property type="match status" value="1"/>
</dbReference>
<proteinExistence type="predicted"/>
<organism evidence="2 3">
    <name type="scientific">Skermanella aerolata</name>
    <dbReference type="NCBI Taxonomy" id="393310"/>
    <lineage>
        <taxon>Bacteria</taxon>
        <taxon>Pseudomonadati</taxon>
        <taxon>Pseudomonadota</taxon>
        <taxon>Alphaproteobacteria</taxon>
        <taxon>Rhodospirillales</taxon>
        <taxon>Azospirillaceae</taxon>
        <taxon>Skermanella</taxon>
    </lineage>
</organism>
<dbReference type="InterPro" id="IPR052559">
    <property type="entry name" value="V-haloperoxidase"/>
</dbReference>
<keyword evidence="3" id="KW-1185">Reference proteome</keyword>
<dbReference type="RefSeq" id="WP_052830865.1">
    <property type="nucleotide sequence ID" value="NZ_BJYZ01000007.1"/>
</dbReference>
<dbReference type="OrthoDB" id="103227at2"/>
<dbReference type="Proteomes" id="UP000321523">
    <property type="component" value="Unassembled WGS sequence"/>
</dbReference>
<reference evidence="2 3" key="1">
    <citation type="submission" date="2019-07" db="EMBL/GenBank/DDBJ databases">
        <title>Whole genome shotgun sequence of Skermanella aerolata NBRC 106429.</title>
        <authorList>
            <person name="Hosoyama A."/>
            <person name="Uohara A."/>
            <person name="Ohji S."/>
            <person name="Ichikawa N."/>
        </authorList>
    </citation>
    <scope>NUCLEOTIDE SEQUENCE [LARGE SCALE GENOMIC DNA]</scope>
    <source>
        <strain evidence="2 3">NBRC 106429</strain>
    </source>
</reference>
<dbReference type="Gene3D" id="1.20.144.10">
    <property type="entry name" value="Phosphatidic acid phosphatase type 2/haloperoxidase"/>
    <property type="match status" value="1"/>
</dbReference>
<dbReference type="InterPro" id="IPR036938">
    <property type="entry name" value="PAP2/HPO_sf"/>
</dbReference>
<dbReference type="InterPro" id="IPR041067">
    <property type="entry name" value="VCPO_N"/>
</dbReference>
<dbReference type="PANTHER" id="PTHR34599:SF1">
    <property type="entry name" value="PHOSPHATIDIC ACID PHOSPHATASE TYPE 2_HALOPEROXIDASE DOMAIN-CONTAINING PROTEIN"/>
    <property type="match status" value="1"/>
</dbReference>
<dbReference type="SUPFAM" id="SSF48317">
    <property type="entry name" value="Acid phosphatase/Vanadium-dependent haloperoxidase"/>
    <property type="match status" value="1"/>
</dbReference>
<dbReference type="Gene3D" id="1.10.606.10">
    <property type="entry name" value="Vanadium-containing Chloroperoxidase, domain 2"/>
    <property type="match status" value="1"/>
</dbReference>
<sequence length="510" mass="54438">MAPNEAVTNLQSPPTTAVSTAATMSPASAAADIILYWNAVALEANRESHSVPNGEQTGPTLSARALGIVHLAMHDAFFAIDGGHPLYMALPPSSPGNPISERTNIAAAVSAAACTALSALYPSQRAKFEAAVLGAGILAADAAASGALGRAVGHRIFASLAIKPNEPGVGDKEYEASFAHGHHRQDPDNPGQGFYGPFYGATARTMAAFNGHTLAPPPMSDTPDYKAALDQVIRKGGATALKTTDRLSKDTLIGVYWAYDGVKSIGTPPRLYNQILRTVARSKNNSEADNARLFALVNVAMADAGKFCWHEKYRYDLWRPVLGVREHDRSMGPTGTPASTLDPACHPFWLPLGAPKTNEPGGRNFTPNFPAYPSGHATFGASALQMIRRFYGDFTSEEIAAGAQKPDTIAFDFVSDELNGISVDTNGTVRPRHVRHFDSLWHAIFENGLSRVFLGVHWIFDAFDAADVMVDSETFKDPADIEYTKQVGGVKLGLDIANDIFDSGLKASTL</sequence>
<dbReference type="GO" id="GO:0004601">
    <property type="term" value="F:peroxidase activity"/>
    <property type="evidence" value="ECO:0007669"/>
    <property type="project" value="InterPro"/>
</dbReference>
<dbReference type="InterPro" id="IPR016119">
    <property type="entry name" value="Br/Cl_peroxidase_C"/>
</dbReference>
<name>A0A512DMM8_9PROT</name>
<dbReference type="EMBL" id="BJYZ01000007">
    <property type="protein sequence ID" value="GEO37719.1"/>
    <property type="molecule type" value="Genomic_DNA"/>
</dbReference>
<evidence type="ECO:0000313" key="2">
    <source>
        <dbReference type="EMBL" id="GEO37719.1"/>
    </source>
</evidence>
<dbReference type="AlphaFoldDB" id="A0A512DMM8"/>
<evidence type="ECO:0000259" key="1">
    <source>
        <dbReference type="Pfam" id="PF17897"/>
    </source>
</evidence>
<protein>
    <recommendedName>
        <fullName evidence="1">Vanadium chloroperoxidase N-terminal domain-containing protein</fullName>
    </recommendedName>
</protein>
<dbReference type="PANTHER" id="PTHR34599">
    <property type="entry name" value="PEROXIDASE-RELATED"/>
    <property type="match status" value="1"/>
</dbReference>
<gene>
    <name evidence="2" type="ORF">SAE02_18670</name>
</gene>
<evidence type="ECO:0000313" key="3">
    <source>
        <dbReference type="Proteomes" id="UP000321523"/>
    </source>
</evidence>
<accession>A0A512DMM8</accession>